<dbReference type="InterPro" id="IPR051545">
    <property type="entry name" value="NAD(P)H_dehydrogenase_qn"/>
</dbReference>
<dbReference type="InterPro" id="IPR029039">
    <property type="entry name" value="Flavoprotein-like_sf"/>
</dbReference>
<comment type="similarity">
    <text evidence="1">Belongs to the NAD(P)H dehydrogenase (quinone) family.</text>
</comment>
<organism evidence="4 5">
    <name type="scientific">Falsiruegeria litorea R37</name>
    <dbReference type="NCBI Taxonomy" id="1200284"/>
    <lineage>
        <taxon>Bacteria</taxon>
        <taxon>Pseudomonadati</taxon>
        <taxon>Pseudomonadota</taxon>
        <taxon>Alphaproteobacteria</taxon>
        <taxon>Rhodobacterales</taxon>
        <taxon>Roseobacteraceae</taxon>
        <taxon>Falsiruegeria</taxon>
    </lineage>
</organism>
<keyword evidence="2 4" id="KW-0560">Oxidoreductase</keyword>
<name>A0A1Y5RT99_9RHOB</name>
<dbReference type="OrthoDB" id="9798454at2"/>
<evidence type="ECO:0000256" key="1">
    <source>
        <dbReference type="ARBA" id="ARBA00006252"/>
    </source>
</evidence>
<feature type="domain" description="Flavodoxin-like fold" evidence="3">
    <location>
        <begin position="1"/>
        <end position="170"/>
    </location>
</feature>
<gene>
    <name evidence="4" type="primary">kefF</name>
    <name evidence="4" type="ORF">TRL7639_00832</name>
</gene>
<keyword evidence="5" id="KW-1185">Reference proteome</keyword>
<evidence type="ECO:0000256" key="2">
    <source>
        <dbReference type="ARBA" id="ARBA00023002"/>
    </source>
</evidence>
<dbReference type="SUPFAM" id="SSF52218">
    <property type="entry name" value="Flavoproteins"/>
    <property type="match status" value="1"/>
</dbReference>
<dbReference type="GO" id="GO:0003955">
    <property type="term" value="F:NAD(P)H dehydrogenase (quinone) activity"/>
    <property type="evidence" value="ECO:0007669"/>
    <property type="project" value="UniProtKB-EC"/>
</dbReference>
<dbReference type="EC" id="1.6.5.2" evidence="4"/>
<dbReference type="PANTHER" id="PTHR10204">
    <property type="entry name" value="NAD P H OXIDOREDUCTASE-RELATED"/>
    <property type="match status" value="1"/>
</dbReference>
<proteinExistence type="inferred from homology"/>
<dbReference type="Pfam" id="PF02525">
    <property type="entry name" value="Flavodoxin_2"/>
    <property type="match status" value="1"/>
</dbReference>
<evidence type="ECO:0000259" key="3">
    <source>
        <dbReference type="Pfam" id="PF02525"/>
    </source>
</evidence>
<dbReference type="EMBL" id="FWFO01000001">
    <property type="protein sequence ID" value="SLN24921.1"/>
    <property type="molecule type" value="Genomic_DNA"/>
</dbReference>
<evidence type="ECO:0000313" key="4">
    <source>
        <dbReference type="EMBL" id="SLN24921.1"/>
    </source>
</evidence>
<dbReference type="RefSeq" id="WP_085794506.1">
    <property type="nucleotide sequence ID" value="NZ_FWFO01000001.1"/>
</dbReference>
<protein>
    <submittedName>
        <fullName evidence="4">Glutathione-regulated potassium-efflux system ancillary protein KefF</fullName>
        <ecNumber evidence="4">1.6.5.2</ecNumber>
    </submittedName>
</protein>
<evidence type="ECO:0000313" key="5">
    <source>
        <dbReference type="Proteomes" id="UP000193077"/>
    </source>
</evidence>
<dbReference type="InterPro" id="IPR003680">
    <property type="entry name" value="Flavodoxin_fold"/>
</dbReference>
<dbReference type="AlphaFoldDB" id="A0A1Y5RT99"/>
<reference evidence="4 5" key="1">
    <citation type="submission" date="2017-03" db="EMBL/GenBank/DDBJ databases">
        <authorList>
            <person name="Afonso C.L."/>
            <person name="Miller P.J."/>
            <person name="Scott M.A."/>
            <person name="Spackman E."/>
            <person name="Goraichik I."/>
            <person name="Dimitrov K.M."/>
            <person name="Suarez D.L."/>
            <person name="Swayne D.E."/>
        </authorList>
    </citation>
    <scope>NUCLEOTIDE SEQUENCE [LARGE SCALE GENOMIC DNA]</scope>
    <source>
        <strain evidence="4 5">CECT 7639</strain>
    </source>
</reference>
<dbReference type="PANTHER" id="PTHR10204:SF34">
    <property type="entry name" value="NAD(P)H DEHYDROGENASE [QUINONE] 1 ISOFORM 1"/>
    <property type="match status" value="1"/>
</dbReference>
<accession>A0A1Y5RT99</accession>
<dbReference type="Gene3D" id="3.40.50.360">
    <property type="match status" value="1"/>
</dbReference>
<dbReference type="GO" id="GO:0005829">
    <property type="term" value="C:cytosol"/>
    <property type="evidence" value="ECO:0007669"/>
    <property type="project" value="TreeGrafter"/>
</dbReference>
<sequence length="205" mass="22770">MHVLTVLDHPDPASFSAAAARQFMAGAQAAGHTSELADLHAEGFDPRWTLADANGETSSDVLAEQDRIARADAICLVFPLFWWGMPSMTKGWVDRVWSWGWAYDQLDDREVSLQRPRTGVLLIPAGARSDEIEDKGYGQSLDTAWTKGTFGYFGWSPRHMELLCGATGSFERRRALLDRCHHIGLTLPTPTCATRQVVRTQPVQN</sequence>
<dbReference type="Proteomes" id="UP000193077">
    <property type="component" value="Unassembled WGS sequence"/>
</dbReference>